<gene>
    <name evidence="14" type="ORF">SAMN05421687_101499</name>
</gene>
<evidence type="ECO:0000256" key="1">
    <source>
        <dbReference type="ARBA" id="ARBA00004514"/>
    </source>
</evidence>
<evidence type="ECO:0000256" key="9">
    <source>
        <dbReference type="ARBA" id="ARBA00042052"/>
    </source>
</evidence>
<dbReference type="EMBL" id="FTOC01000001">
    <property type="protein sequence ID" value="SIS37969.1"/>
    <property type="molecule type" value="Genomic_DNA"/>
</dbReference>
<dbReference type="CDD" id="cd06558">
    <property type="entry name" value="crotonase-like"/>
    <property type="match status" value="1"/>
</dbReference>
<evidence type="ECO:0000256" key="8">
    <source>
        <dbReference type="ARBA" id="ARBA00039903"/>
    </source>
</evidence>
<dbReference type="PANTHER" id="PTHR11941">
    <property type="entry name" value="ENOYL-COA HYDRATASE-RELATED"/>
    <property type="match status" value="1"/>
</dbReference>
<dbReference type="InterPro" id="IPR001753">
    <property type="entry name" value="Enoyl-CoA_hydra/iso"/>
</dbReference>
<evidence type="ECO:0000313" key="14">
    <source>
        <dbReference type="EMBL" id="SIS37969.1"/>
    </source>
</evidence>
<comment type="catalytic activity">
    <reaction evidence="5">
        <text>(2S)-ethylmalonyl-CoA + H(+) = butanoyl-CoA + CO2</text>
        <dbReference type="Rhea" id="RHEA:32131"/>
        <dbReference type="ChEBI" id="CHEBI:15378"/>
        <dbReference type="ChEBI" id="CHEBI:16526"/>
        <dbReference type="ChEBI" id="CHEBI:57371"/>
        <dbReference type="ChEBI" id="CHEBI:60909"/>
        <dbReference type="EC" id="4.1.1.94"/>
    </reaction>
    <physiologicalReaction direction="left-to-right" evidence="5">
        <dbReference type="Rhea" id="RHEA:32132"/>
    </physiologicalReaction>
</comment>
<evidence type="ECO:0000256" key="3">
    <source>
        <dbReference type="ARBA" id="ARBA00022490"/>
    </source>
</evidence>
<proteinExistence type="inferred from homology"/>
<dbReference type="GO" id="GO:0005829">
    <property type="term" value="C:cytosol"/>
    <property type="evidence" value="ECO:0007669"/>
    <property type="project" value="UniProtKB-SubCell"/>
</dbReference>
<name>A0A1N7ILM2_9BACI</name>
<dbReference type="GO" id="GO:0006635">
    <property type="term" value="P:fatty acid beta-oxidation"/>
    <property type="evidence" value="ECO:0007669"/>
    <property type="project" value="TreeGrafter"/>
</dbReference>
<evidence type="ECO:0000256" key="11">
    <source>
        <dbReference type="ARBA" id="ARBA00047446"/>
    </source>
</evidence>
<sequence>METVEVTNEKDIVIVTLDRPYKRNAVNRIMIEELKQVIEQVKYDENLKAFVLTAKGEDAFCAGGDLRDLHGELSKEEAFALLSQMRLVLYDIATLPVPTLALLNGEARGGGCELATACDLRIGKNGDSYGFVQGKLGIIPGWGGGALLYERISSEETFRWLMRSEMLKSSEALRIGWLQEVSDSPDFTLFSGKSKEQLRFWKKQFLKRLNEQRLYEMMEEETRQASELWGSKAHKEAIQAFYDRNQKRG</sequence>
<dbReference type="SUPFAM" id="SSF52096">
    <property type="entry name" value="ClpP/crotonase"/>
    <property type="match status" value="1"/>
</dbReference>
<dbReference type="RefSeq" id="WP_076556757.1">
    <property type="nucleotide sequence ID" value="NZ_FTOC01000001.1"/>
</dbReference>
<dbReference type="AlphaFoldDB" id="A0A1N7ILM2"/>
<comment type="catalytic activity">
    <reaction evidence="6">
        <text>(2R)-ethylmalonyl-CoA + H(+) = butanoyl-CoA + CO2</text>
        <dbReference type="Rhea" id="RHEA:59540"/>
        <dbReference type="ChEBI" id="CHEBI:15378"/>
        <dbReference type="ChEBI" id="CHEBI:16526"/>
        <dbReference type="ChEBI" id="CHEBI:57371"/>
        <dbReference type="ChEBI" id="CHEBI:85316"/>
        <dbReference type="EC" id="4.1.1.94"/>
    </reaction>
    <physiologicalReaction direction="left-to-right" evidence="6">
        <dbReference type="Rhea" id="RHEA:59541"/>
    </physiologicalReaction>
</comment>
<dbReference type="PANTHER" id="PTHR11941:SF27">
    <property type="entry name" value="ETHYLMALONYL-COA DECARBOXYLASE"/>
    <property type="match status" value="1"/>
</dbReference>
<evidence type="ECO:0000256" key="2">
    <source>
        <dbReference type="ARBA" id="ARBA00005254"/>
    </source>
</evidence>
<evidence type="ECO:0000256" key="10">
    <source>
        <dbReference type="ARBA" id="ARBA00042182"/>
    </source>
</evidence>
<evidence type="ECO:0000256" key="6">
    <source>
        <dbReference type="ARBA" id="ARBA00036541"/>
    </source>
</evidence>
<accession>A0A1N7ILM2</accession>
<reference evidence="15" key="1">
    <citation type="submission" date="2017-01" db="EMBL/GenBank/DDBJ databases">
        <authorList>
            <person name="Varghese N."/>
            <person name="Submissions S."/>
        </authorList>
    </citation>
    <scope>NUCLEOTIDE SEQUENCE [LARGE SCALE GENOMIC DNA]</scope>
    <source>
        <strain evidence="15">DSM 23127</strain>
    </source>
</reference>
<dbReference type="STRING" id="570947.SAMN05421687_101499"/>
<protein>
    <recommendedName>
        <fullName evidence="8">Ethylmalonyl-CoA decarboxylase</fullName>
        <ecNumber evidence="7">4.1.1.94</ecNumber>
    </recommendedName>
    <alternativeName>
        <fullName evidence="10">Enoyl-CoA hydratase domain-containing protein 1</fullName>
    </alternativeName>
    <alternativeName>
        <fullName evidence="9">Methylmalonyl-CoA decarboxylase</fullName>
    </alternativeName>
</protein>
<evidence type="ECO:0000313" key="15">
    <source>
        <dbReference type="Proteomes" id="UP000187608"/>
    </source>
</evidence>
<evidence type="ECO:0000256" key="7">
    <source>
        <dbReference type="ARBA" id="ARBA00038883"/>
    </source>
</evidence>
<dbReference type="GO" id="GO:0004492">
    <property type="term" value="F:methyl/ethyl malonyl-CoA decarboxylase activity"/>
    <property type="evidence" value="ECO:0007669"/>
    <property type="project" value="UniProtKB-EC"/>
</dbReference>
<dbReference type="EC" id="4.1.1.94" evidence="7"/>
<keyword evidence="3" id="KW-0963">Cytoplasm</keyword>
<comment type="catalytic activity">
    <reaction evidence="11">
        <text>(S)-methylmalonyl-CoA + H(+) = propanoyl-CoA + CO2</text>
        <dbReference type="Rhea" id="RHEA:61340"/>
        <dbReference type="ChEBI" id="CHEBI:15378"/>
        <dbReference type="ChEBI" id="CHEBI:16526"/>
        <dbReference type="ChEBI" id="CHEBI:57327"/>
        <dbReference type="ChEBI" id="CHEBI:57392"/>
        <dbReference type="EC" id="4.1.1.94"/>
    </reaction>
    <physiologicalReaction direction="left-to-right" evidence="11">
        <dbReference type="Rhea" id="RHEA:61341"/>
    </physiologicalReaction>
</comment>
<evidence type="ECO:0000256" key="5">
    <source>
        <dbReference type="ARBA" id="ARBA00036343"/>
    </source>
</evidence>
<dbReference type="OrthoDB" id="9775794at2"/>
<evidence type="ECO:0000256" key="4">
    <source>
        <dbReference type="ARBA" id="ARBA00023239"/>
    </source>
</evidence>
<keyword evidence="15" id="KW-1185">Reference proteome</keyword>
<dbReference type="Proteomes" id="UP000187608">
    <property type="component" value="Unassembled WGS sequence"/>
</dbReference>
<comment type="subcellular location">
    <subcellularLocation>
        <location evidence="1">Cytoplasm</location>
        <location evidence="1">Cytosol</location>
    </subcellularLocation>
</comment>
<organism evidence="14 15">
    <name type="scientific">Salimicrobium flavidum</name>
    <dbReference type="NCBI Taxonomy" id="570947"/>
    <lineage>
        <taxon>Bacteria</taxon>
        <taxon>Bacillati</taxon>
        <taxon>Bacillota</taxon>
        <taxon>Bacilli</taxon>
        <taxon>Bacillales</taxon>
        <taxon>Bacillaceae</taxon>
        <taxon>Salimicrobium</taxon>
    </lineage>
</organism>
<dbReference type="InterPro" id="IPR018376">
    <property type="entry name" value="Enoyl-CoA_hyd/isom_CS"/>
</dbReference>
<dbReference type="Gene3D" id="3.90.226.10">
    <property type="entry name" value="2-enoyl-CoA Hydratase, Chain A, domain 1"/>
    <property type="match status" value="1"/>
</dbReference>
<keyword evidence="4" id="KW-0456">Lyase</keyword>
<evidence type="ECO:0000256" key="13">
    <source>
        <dbReference type="RuleBase" id="RU003707"/>
    </source>
</evidence>
<dbReference type="Pfam" id="PF00378">
    <property type="entry name" value="ECH_1"/>
    <property type="match status" value="1"/>
</dbReference>
<dbReference type="PROSITE" id="PS00166">
    <property type="entry name" value="ENOYL_COA_HYDRATASE"/>
    <property type="match status" value="1"/>
</dbReference>
<comment type="function">
    <text evidence="12">Decarboxylates ethylmalonyl-CoA, a potentially toxic metabolite, to form butyryl-CoA, suggesting it might be involved in metabolite proofreading. Acts preferentially on (S)-ethylmalonyl-CoA but also has some activity on the (R)-isomer. Also has methylmalonyl-CoA decarboxylase activity at lower level.</text>
</comment>
<evidence type="ECO:0000256" key="12">
    <source>
        <dbReference type="ARBA" id="ARBA00056546"/>
    </source>
</evidence>
<dbReference type="InterPro" id="IPR029045">
    <property type="entry name" value="ClpP/crotonase-like_dom_sf"/>
</dbReference>
<comment type="similarity">
    <text evidence="2 13">Belongs to the enoyl-CoA hydratase/isomerase family.</text>
</comment>